<feature type="compositionally biased region" description="Polar residues" evidence="1">
    <location>
        <begin position="316"/>
        <end position="336"/>
    </location>
</feature>
<protein>
    <submittedName>
        <fullName evidence="2">Uncharacterized protein</fullName>
    </submittedName>
</protein>
<feature type="compositionally biased region" description="Basic and acidic residues" evidence="1">
    <location>
        <begin position="337"/>
        <end position="346"/>
    </location>
</feature>
<accession>A0A1B8Y5W3</accession>
<feature type="compositionally biased region" description="Basic and acidic residues" evidence="1">
    <location>
        <begin position="117"/>
        <end position="131"/>
    </location>
</feature>
<feature type="compositionally biased region" description="Basic and acidic residues" evidence="1">
    <location>
        <begin position="71"/>
        <end position="83"/>
    </location>
</feature>
<feature type="region of interest" description="Disordered" evidence="1">
    <location>
        <begin position="1"/>
        <end position="435"/>
    </location>
</feature>
<feature type="compositionally biased region" description="Polar residues" evidence="1">
    <location>
        <begin position="367"/>
        <end position="381"/>
    </location>
</feature>
<feature type="compositionally biased region" description="Basic and acidic residues" evidence="1">
    <location>
        <begin position="249"/>
        <end position="261"/>
    </location>
</feature>
<feature type="compositionally biased region" description="Basic and acidic residues" evidence="1">
    <location>
        <begin position="403"/>
        <end position="412"/>
    </location>
</feature>
<feature type="compositionally biased region" description="Polar residues" evidence="1">
    <location>
        <begin position="1"/>
        <end position="24"/>
    </location>
</feature>
<reference evidence="2" key="3">
    <citation type="submission" date="2016-05" db="EMBL/GenBank/DDBJ databases">
        <title>WGS assembly of Xenopus tropicalis.</title>
        <authorList>
            <person name="Sessions A."/>
            <person name="Jenkins J."/>
            <person name="Mitros T."/>
            <person name="Lyons J.T."/>
            <person name="Dichmann D.S."/>
            <person name="Robert J."/>
            <person name="Harland R.M."/>
            <person name="Rokhsar D.S."/>
        </authorList>
    </citation>
    <scope>NUCLEOTIDE SEQUENCE</scope>
    <source>
        <strain evidence="2">Nigerian</strain>
    </source>
</reference>
<feature type="compositionally biased region" description="Polar residues" evidence="1">
    <location>
        <begin position="159"/>
        <end position="182"/>
    </location>
</feature>
<gene>
    <name evidence="2" type="ORF">XENTR_v90025805mg</name>
</gene>
<feature type="compositionally biased region" description="Basic and acidic residues" evidence="1">
    <location>
        <begin position="25"/>
        <end position="41"/>
    </location>
</feature>
<feature type="compositionally biased region" description="Polar residues" evidence="1">
    <location>
        <begin position="389"/>
        <end position="402"/>
    </location>
</feature>
<feature type="compositionally biased region" description="Basic and acidic residues" evidence="1">
    <location>
        <begin position="148"/>
        <end position="158"/>
    </location>
</feature>
<feature type="compositionally biased region" description="Basic and acidic residues" evidence="1">
    <location>
        <begin position="278"/>
        <end position="309"/>
    </location>
</feature>
<sequence>MEISTATVPDASEVSQSHKISLSLQEKDVAFTTEKPTEDKTASCCTSINSEAPSPCGSGDDGSAAETEEGNMLKDWEVIKEDVEQYESAEEDHPTQACEEDTTQGKEDLFYQPKANVDADKSENDDTDRANKTAQMQTTQHLLSPHPSDSDGEQRRTDSVTQIAQNIGNFRQTSVTGSASNENVEESTTRNKVVTGKNKESNGKAFGKSTSMESSGTKQENSNLWQKDNGPDGGRMEYSTALGSFSRNVKSEEETNDHAEESLNDVPCQPDTSNNSEEGLKLQKYDNNKTKKTSESHIAHKPDTIRSEGKGAGNAKPTQSSKGARETTQGKSSGSHNPKESTDRNRPTGGRESPMDSSKNKAGVGNASKTKQGSTKPQTGDPTKDGRGSSRTPTPDSWTSNTVEERNPKLENESYLTTGGQEKAKKGAKVSGTCL</sequence>
<dbReference type="EMBL" id="KV460425">
    <property type="protein sequence ID" value="OCA18344.1"/>
    <property type="molecule type" value="Genomic_DNA"/>
</dbReference>
<reference evidence="2" key="1">
    <citation type="submission" date="2009-11" db="EMBL/GenBank/DDBJ databases">
        <authorList>
            <consortium name="US DOE Joint Genome Institute (JGI-PGF)"/>
            <person name="Ottilar R."/>
            <person name="Schmutz J."/>
            <person name="Salamov A."/>
            <person name="Cheng J.F."/>
            <person name="Lucas S."/>
            <person name="Pitluck S."/>
            <person name="Gundlach H."/>
            <person name="Guo Y."/>
            <person name="Haberer G."/>
            <person name="Nasrallah J."/>
            <person name="Mayer K.F.X."/>
            <person name="van de Peer Y."/>
            <person name="Weigel D."/>
            <person name="Grigoriev I.V."/>
        </authorList>
    </citation>
    <scope>NUCLEOTIDE SEQUENCE</scope>
    <source>
        <strain evidence="2">Nigerian</strain>
    </source>
</reference>
<evidence type="ECO:0000313" key="2">
    <source>
        <dbReference type="EMBL" id="OCA18344.1"/>
    </source>
</evidence>
<name>A0A1B8Y5W3_XENTR</name>
<feature type="compositionally biased region" description="Polar residues" evidence="1">
    <location>
        <begin position="208"/>
        <end position="226"/>
    </location>
</feature>
<proteinExistence type="predicted"/>
<feature type="compositionally biased region" description="Polar residues" evidence="1">
    <location>
        <begin position="43"/>
        <end position="52"/>
    </location>
</feature>
<dbReference type="AlphaFoldDB" id="A0A1B8Y5W3"/>
<reference evidence="2" key="2">
    <citation type="journal article" date="2010" name="Science">
        <title>The genome of the Western clawed frog Xenopus tropicalis.</title>
        <authorList>
            <person name="Hellsten U."/>
            <person name="Harland R.M."/>
            <person name="Gilchrist M.J."/>
            <person name="Hendrix D."/>
            <person name="Jurka J."/>
            <person name="Kapitonov V."/>
            <person name="Ovcharenko I."/>
            <person name="Putnam N.H."/>
            <person name="Shu S."/>
            <person name="Taher L."/>
            <person name="Blitz I.L."/>
            <person name="Blumberg B."/>
            <person name="Dichmann D.S."/>
            <person name="Dubchak I."/>
            <person name="Amaya E."/>
            <person name="Detter J.C."/>
            <person name="Fletcher R."/>
            <person name="Gerhard D.S."/>
            <person name="Goodstein D."/>
            <person name="Graves T."/>
            <person name="Grigoriev I.V."/>
            <person name="Grimwood J."/>
            <person name="Kawashima T."/>
            <person name="Lindquist E."/>
            <person name="Lucas S.M."/>
            <person name="Mead P.E."/>
            <person name="Mitros T."/>
            <person name="Ogino H."/>
            <person name="Ohta Y."/>
            <person name="Poliakov A.V."/>
            <person name="Pollet N."/>
            <person name="Robert J."/>
            <person name="Salamov A."/>
            <person name="Sater A.K."/>
            <person name="Schmutz J."/>
            <person name="Terry A."/>
            <person name="Vize P.D."/>
            <person name="Warren W.C."/>
            <person name="Wells D."/>
            <person name="Wills A."/>
            <person name="Wilson R.K."/>
            <person name="Zimmerman L.B."/>
            <person name="Zorn A.M."/>
            <person name="Grainger R."/>
            <person name="Grammer T."/>
            <person name="Khokha M.K."/>
            <person name="Richardson P.M."/>
            <person name="Rokhsar D.S."/>
        </authorList>
    </citation>
    <scope>NUCLEOTIDE SEQUENCE [LARGE SCALE GENOMIC DNA]</scope>
    <source>
        <strain evidence="2">Nigerian</strain>
    </source>
</reference>
<feature type="compositionally biased region" description="Polar residues" evidence="1">
    <location>
        <begin position="132"/>
        <end position="142"/>
    </location>
</feature>
<organism evidence="2">
    <name type="scientific">Xenopus tropicalis</name>
    <name type="common">Western clawed frog</name>
    <name type="synonym">Silurana tropicalis</name>
    <dbReference type="NCBI Taxonomy" id="8364"/>
    <lineage>
        <taxon>Eukaryota</taxon>
        <taxon>Metazoa</taxon>
        <taxon>Chordata</taxon>
        <taxon>Craniata</taxon>
        <taxon>Vertebrata</taxon>
        <taxon>Euteleostomi</taxon>
        <taxon>Amphibia</taxon>
        <taxon>Batrachia</taxon>
        <taxon>Anura</taxon>
        <taxon>Pipoidea</taxon>
        <taxon>Pipidae</taxon>
        <taxon>Xenopodinae</taxon>
        <taxon>Xenopus</taxon>
        <taxon>Silurana</taxon>
    </lineage>
</organism>
<evidence type="ECO:0000256" key="1">
    <source>
        <dbReference type="SAM" id="MobiDB-lite"/>
    </source>
</evidence>